<evidence type="ECO:0000313" key="2">
    <source>
        <dbReference type="EMBL" id="MBB5082582.1"/>
    </source>
</evidence>
<dbReference type="AlphaFoldDB" id="A0A7W8AAJ0"/>
<reference evidence="2 3" key="1">
    <citation type="submission" date="2020-08" db="EMBL/GenBank/DDBJ databases">
        <title>Genomic Encyclopedia of Type Strains, Phase IV (KMG-IV): sequencing the most valuable type-strain genomes for metagenomic binning, comparative biology and taxonomic classification.</title>
        <authorList>
            <person name="Goeker M."/>
        </authorList>
    </citation>
    <scope>NUCLEOTIDE SEQUENCE [LARGE SCALE GENOMIC DNA]</scope>
    <source>
        <strain evidence="2 3">DSM 45385</strain>
    </source>
</reference>
<organism evidence="2 3">
    <name type="scientific">Nonomuraea endophytica</name>
    <dbReference type="NCBI Taxonomy" id="714136"/>
    <lineage>
        <taxon>Bacteria</taxon>
        <taxon>Bacillati</taxon>
        <taxon>Actinomycetota</taxon>
        <taxon>Actinomycetes</taxon>
        <taxon>Streptosporangiales</taxon>
        <taxon>Streptosporangiaceae</taxon>
        <taxon>Nonomuraea</taxon>
    </lineage>
</organism>
<gene>
    <name evidence="2" type="ORF">HNR40_008077</name>
</gene>
<evidence type="ECO:0000256" key="1">
    <source>
        <dbReference type="SAM" id="MobiDB-lite"/>
    </source>
</evidence>
<sequence length="84" mass="9075">MNEQMITDYVRTRHADLLAEAAAERTATTHRRRPTTPANRRGGPNPSPATPGPTASGTGHSLRRRAARALHTLANAIDPHPTPH</sequence>
<keyword evidence="3" id="KW-1185">Reference proteome</keyword>
<protein>
    <submittedName>
        <fullName evidence="2">Uncharacterized protein</fullName>
    </submittedName>
</protein>
<proteinExistence type="predicted"/>
<dbReference type="Proteomes" id="UP000568380">
    <property type="component" value="Unassembled WGS sequence"/>
</dbReference>
<evidence type="ECO:0000313" key="3">
    <source>
        <dbReference type="Proteomes" id="UP000568380"/>
    </source>
</evidence>
<feature type="region of interest" description="Disordered" evidence="1">
    <location>
        <begin position="20"/>
        <end position="84"/>
    </location>
</feature>
<dbReference type="EMBL" id="JACHIN010000013">
    <property type="protein sequence ID" value="MBB5082582.1"/>
    <property type="molecule type" value="Genomic_DNA"/>
</dbReference>
<accession>A0A7W8AAJ0</accession>
<name>A0A7W8AAJ0_9ACTN</name>
<dbReference type="RefSeq" id="WP_184970903.1">
    <property type="nucleotide sequence ID" value="NZ_JACHIN010000013.1"/>
</dbReference>
<comment type="caution">
    <text evidence="2">The sequence shown here is derived from an EMBL/GenBank/DDBJ whole genome shotgun (WGS) entry which is preliminary data.</text>
</comment>